<evidence type="ECO:0000259" key="2">
    <source>
        <dbReference type="PROSITE" id="PS51272"/>
    </source>
</evidence>
<dbReference type="PROSITE" id="PS51272">
    <property type="entry name" value="SLH"/>
    <property type="match status" value="3"/>
</dbReference>
<protein>
    <recommendedName>
        <fullName evidence="2">SLH domain-containing protein</fullName>
    </recommendedName>
</protein>
<feature type="domain" description="SLH" evidence="2">
    <location>
        <begin position="1694"/>
        <end position="1757"/>
    </location>
</feature>
<feature type="domain" description="SLH" evidence="2">
    <location>
        <begin position="1834"/>
        <end position="1896"/>
    </location>
</feature>
<dbReference type="Gene3D" id="3.20.20.80">
    <property type="entry name" value="Glycosidases"/>
    <property type="match status" value="1"/>
</dbReference>
<dbReference type="Pfam" id="PF00395">
    <property type="entry name" value="SLH"/>
    <property type="match status" value="3"/>
</dbReference>
<keyword evidence="4" id="KW-1185">Reference proteome</keyword>
<dbReference type="InterPro" id="IPR001119">
    <property type="entry name" value="SLH_dom"/>
</dbReference>
<reference evidence="3 4" key="1">
    <citation type="submission" date="2021-03" db="EMBL/GenBank/DDBJ databases">
        <title>Genomic Encyclopedia of Type Strains, Phase IV (KMG-IV): sequencing the most valuable type-strain genomes for metagenomic binning, comparative biology and taxonomic classification.</title>
        <authorList>
            <person name="Goeker M."/>
        </authorList>
    </citation>
    <scope>NUCLEOTIDE SEQUENCE [LARGE SCALE GENOMIC DNA]</scope>
    <source>
        <strain evidence="3 4">DSM 26048</strain>
    </source>
</reference>
<organism evidence="3 4">
    <name type="scientific">Paenibacillus eucommiae</name>
    <dbReference type="NCBI Taxonomy" id="1355755"/>
    <lineage>
        <taxon>Bacteria</taxon>
        <taxon>Bacillati</taxon>
        <taxon>Bacillota</taxon>
        <taxon>Bacilli</taxon>
        <taxon>Bacillales</taxon>
        <taxon>Paenibacillaceae</taxon>
        <taxon>Paenibacillus</taxon>
    </lineage>
</organism>
<name>A0ABS4J0P2_9BACL</name>
<dbReference type="Gene3D" id="2.60.120.200">
    <property type="match status" value="1"/>
</dbReference>
<gene>
    <name evidence="3" type="ORF">J2Z66_005038</name>
</gene>
<feature type="domain" description="SLH" evidence="2">
    <location>
        <begin position="1765"/>
        <end position="1828"/>
    </location>
</feature>
<evidence type="ECO:0000313" key="4">
    <source>
        <dbReference type="Proteomes" id="UP001519287"/>
    </source>
</evidence>
<dbReference type="RefSeq" id="WP_209975241.1">
    <property type="nucleotide sequence ID" value="NZ_JAGGLB010000018.1"/>
</dbReference>
<dbReference type="EMBL" id="JAGGLB010000018">
    <property type="protein sequence ID" value="MBP1993417.1"/>
    <property type="molecule type" value="Genomic_DNA"/>
</dbReference>
<accession>A0ABS4J0P2</accession>
<dbReference type="Proteomes" id="UP001519287">
    <property type="component" value="Unassembled WGS sequence"/>
</dbReference>
<feature type="region of interest" description="Disordered" evidence="1">
    <location>
        <begin position="1396"/>
        <end position="1435"/>
    </location>
</feature>
<feature type="compositionally biased region" description="Pro residues" evidence="1">
    <location>
        <begin position="1404"/>
        <end position="1428"/>
    </location>
</feature>
<comment type="caution">
    <text evidence="3">The sequence shown here is derived from an EMBL/GenBank/DDBJ whole genome shotgun (WGS) entry which is preliminary data.</text>
</comment>
<evidence type="ECO:0000313" key="3">
    <source>
        <dbReference type="EMBL" id="MBP1993417.1"/>
    </source>
</evidence>
<evidence type="ECO:0000256" key="1">
    <source>
        <dbReference type="SAM" id="MobiDB-lite"/>
    </source>
</evidence>
<sequence length="1901" mass="209237">MVKKHLLRMSAKMLVFVLILGILPFPYLPVRAEMADTVLSEGPITQHVYTPSEPQKVILFDDDGSNLTTAGWFVQSPQEGAYINDHSNSIGNSNQVQMKPVPEGQYVLYGDEVGSSSGIYKSMTKSVTIGAGAWNALVEMKIKDLIHIQDSSYSVYNGLSFEIFANQKEYKITLQNGNRLMVMMDRNGPSQETEITLPADDNFHSWEFKHDGEELLQVFMDGQEIGSFTGVMGIPDTSEDTIRILNVPLEREAGTTEVYIDRIQLYKMVLSEQPAVLFDDDATSLEAGGWEMQLPPIAGLYITDHANSLGNPNQIAMKPVPEGQYLLYGEKEAGLDESYRQMIKKVDIGSGSWVFEFEAKIKELVQVKDLPYDVYYGLSFEIFAGQKEYKVTLQNGNRLMGMYSSNGPSQETRVEMPDDDNFHTWGIAYDGTDKVFVAIDGIKVATFTGIGIPISASSPNAIDQIKILNVPIEALSGKNEIYVDRIKMTKNLIPNWPDPNELFDDQADDLLAGGWTVDPPTEGAYITDHSGSGGNPNEVQLKSVSEGQYLFYGKEEGTGTGAGTPEITAITRDLMIGNDPWVLDFKTKLSSLPTPLAAQASRDPLEQGISVNMTAGGKSYKLSIQNNHLLARSGDGTEILDTFVKMPLDDNLFHDWGIAFDGSNSLFVALDGQKVATFSGIGTPVAAEGDSLTWSVHSSSPQSGAAEVYLDNMKLRKKHLPVWAAFSPRFGRIAILPTSSSDAVQVAVEAVDLDPSWLTSEQVTIKGTLLRKESGLAETVIAENTVVLSNNALTLQLDPQQADGDLKLKLELFSGSEKLDEVIHPIFLDKDVQLISPNDIITAQAGTSYLFTQVGNMINYNGNGAGAGPTGWEKATFQYEGSNVQGSILENTPDAEVIQLPIEMNGKFAISIGYVTGTEEFQAVVGNEAKPLKLEGGSSMAGEKYGVQLIGEVFVTAAEMTGKQLKLSPVQGKSARIAYIKLRSLSQAEMELYLSENEGEAGKRVIYNNDGFSRFYTGDITSPSTLKQHTTDWYDGQDVGQLDWQLLTTFTLNYDSMYAGPSFEGSERYEDQMSDGDKLARASIRSIIATGKPPLQIIAENALETGLKVNASLRMNGVYPIGKNGYLDGRVYEQMLPYRVLQKNGQLLDYVDYGNTAVRDYIKNVIVEAASFPHVYGMNLDFNRYPYVFGYESELSRSYALEYGIEPKLETTEQGIARWNKYKADSMTQLIREIRASIPGKQLSVRIPAADYYNYGFDLEAWVDEELIDMLIPSSIIFEDFYDITPFADLVRGTTVKLYGGIVHELEGADLTKEEEELIKRGVALVAKYNYMNRLQYRMRAYELYKAGVDGLYIWDNELGKQVLGLLGDKVEIEKWHAFGYSSDIVQNAVTVSAPSLVTDPEPEPSTSPSPSPSPSPNPESGVNPPPASTGNGENEQAINQIERKKLLEAAIHRMNVWKELQKNGSASSSDEERKAAIQAVNQAVLKLTTMDLASNVTVTNAVATTKLDEKQWLPLIKDIKKNLDELSKQLAEWNPDLSVKPSLTLDFGKTSTKLAKIVLPKELLKLASGNHFDTIFIQINGVTVGLPIRDFTEDISLSFAVKPAAELTRISTLPAASEVWELTLESGGKPVTSFEHSVEVIIPTTSYEAQHTELLVLAKIVDDKLELHGGRLHDGKMFAARDSFSTYVVVPNLVTFEDTDRVKPWAGSFIDAMAAREVVTGRENRKLYPNEQVTRAEFVKMIVSALGLLKPSDLLEPLQPLTKSHSPFTDVPEEAWFTPYITAAAELGIVSGRGADLFAPNERITRAEMAMMASNALKAVLKVKDSNAYEAALQIFDDSQEIDSVFKQGAALAAAKGLIAGSNGKFRPNEASTRAEAITIVYRLWKLDAGRNPLDFLSME</sequence>
<proteinExistence type="predicted"/>